<feature type="transmembrane region" description="Helical" evidence="1">
    <location>
        <begin position="35"/>
        <end position="54"/>
    </location>
</feature>
<comment type="caution">
    <text evidence="2">The sequence shown here is derived from an EMBL/GenBank/DDBJ whole genome shotgun (WGS) entry which is preliminary data.</text>
</comment>
<organism evidence="2 3">
    <name type="scientific">Shewanella insulae</name>
    <dbReference type="NCBI Taxonomy" id="2681496"/>
    <lineage>
        <taxon>Bacteria</taxon>
        <taxon>Pseudomonadati</taxon>
        <taxon>Pseudomonadota</taxon>
        <taxon>Gammaproteobacteria</taxon>
        <taxon>Alteromonadales</taxon>
        <taxon>Shewanellaceae</taxon>
        <taxon>Shewanella</taxon>
    </lineage>
</organism>
<keyword evidence="3" id="KW-1185">Reference proteome</keyword>
<dbReference type="Proteomes" id="UP000474778">
    <property type="component" value="Unassembled WGS sequence"/>
</dbReference>
<name>A0A6L7HTX6_9GAMM</name>
<dbReference type="RefSeq" id="WP_160793747.1">
    <property type="nucleotide sequence ID" value="NZ_WRPA01000002.1"/>
</dbReference>
<evidence type="ECO:0000256" key="1">
    <source>
        <dbReference type="SAM" id="Phobius"/>
    </source>
</evidence>
<keyword evidence="1" id="KW-0812">Transmembrane</keyword>
<evidence type="ECO:0008006" key="4">
    <source>
        <dbReference type="Google" id="ProtNLM"/>
    </source>
</evidence>
<protein>
    <recommendedName>
        <fullName evidence="4">PH domain-containing protein</fullName>
    </recommendedName>
</protein>
<accession>A0A6L7HTX6</accession>
<sequence length="140" mass="15537">MQYKNTQPGIAMLSIMGIVVLVLVFASVTKPTEPIGFAYLILGVLSILFSSLTIKVEGGEVKWFFGPKFWNKSIKISEIESINKIRTKWYYGLGIRLISTGWLYNVSGLTAFELKLKDGTTVSLGTNEPENLIKAIEQSS</sequence>
<gene>
    <name evidence="2" type="ORF">GNT65_03610</name>
</gene>
<dbReference type="EMBL" id="WRPA01000002">
    <property type="protein sequence ID" value="MXR67756.1"/>
    <property type="molecule type" value="Genomic_DNA"/>
</dbReference>
<feature type="transmembrane region" description="Helical" evidence="1">
    <location>
        <begin position="9"/>
        <end position="29"/>
    </location>
</feature>
<dbReference type="AlphaFoldDB" id="A0A6L7HTX6"/>
<proteinExistence type="predicted"/>
<evidence type="ECO:0000313" key="3">
    <source>
        <dbReference type="Proteomes" id="UP000474778"/>
    </source>
</evidence>
<keyword evidence="1" id="KW-1133">Transmembrane helix</keyword>
<reference evidence="2 3" key="1">
    <citation type="submission" date="2019-12" db="EMBL/GenBank/DDBJ databases">
        <title>Shewanella insulae sp. nov., isolated from a tidal flat.</title>
        <authorList>
            <person name="Yoon J.-H."/>
        </authorList>
    </citation>
    <scope>NUCLEOTIDE SEQUENCE [LARGE SCALE GENOMIC DNA]</scope>
    <source>
        <strain evidence="2 3">JBTF-M18</strain>
    </source>
</reference>
<keyword evidence="1" id="KW-0472">Membrane</keyword>
<evidence type="ECO:0000313" key="2">
    <source>
        <dbReference type="EMBL" id="MXR67756.1"/>
    </source>
</evidence>